<name>A0A5Q2W8L7_9CAUD</name>
<dbReference type="EMBL" id="MN484600">
    <property type="protein sequence ID" value="QGH74532.1"/>
    <property type="molecule type" value="Genomic_DNA"/>
</dbReference>
<dbReference type="SUPFAM" id="SSF103084">
    <property type="entry name" value="Holliday junction resolvase RusA"/>
    <property type="match status" value="1"/>
</dbReference>
<dbReference type="RefSeq" id="YP_009884853.1">
    <property type="nucleotide sequence ID" value="NC_049473.1"/>
</dbReference>
<evidence type="ECO:0000313" key="1">
    <source>
        <dbReference type="EMBL" id="QGH74532.1"/>
    </source>
</evidence>
<accession>A0A5Q2W8L7</accession>
<dbReference type="GeneID" id="55814221"/>
<gene>
    <name evidence="1" type="primary">45</name>
    <name evidence="1" type="ORF">SEA_KULEANA_45</name>
</gene>
<dbReference type="KEGG" id="vg:55814221"/>
<protein>
    <submittedName>
        <fullName evidence="1">RusA-like resolvase</fullName>
    </submittedName>
</protein>
<dbReference type="InterPro" id="IPR008822">
    <property type="entry name" value="Endonuclease_RusA-like"/>
</dbReference>
<dbReference type="GO" id="GO:0006281">
    <property type="term" value="P:DNA repair"/>
    <property type="evidence" value="ECO:0007669"/>
    <property type="project" value="InterPro"/>
</dbReference>
<organism evidence="1 2">
    <name type="scientific">Arthrobacter phage Kuleana</name>
    <dbReference type="NCBI Taxonomy" id="2653270"/>
    <lineage>
        <taxon>Viruses</taxon>
        <taxon>Duplodnaviria</taxon>
        <taxon>Heunggongvirae</taxon>
        <taxon>Uroviricota</taxon>
        <taxon>Caudoviricetes</taxon>
        <taxon>Kuleanavirus</taxon>
        <taxon>Kuleanavirus kuleana</taxon>
    </lineage>
</organism>
<keyword evidence="2" id="KW-1185">Reference proteome</keyword>
<evidence type="ECO:0000313" key="2">
    <source>
        <dbReference type="Proteomes" id="UP000394254"/>
    </source>
</evidence>
<dbReference type="GO" id="GO:0000287">
    <property type="term" value="F:magnesium ion binding"/>
    <property type="evidence" value="ECO:0007669"/>
    <property type="project" value="InterPro"/>
</dbReference>
<proteinExistence type="predicted"/>
<dbReference type="GO" id="GO:0006310">
    <property type="term" value="P:DNA recombination"/>
    <property type="evidence" value="ECO:0007669"/>
    <property type="project" value="InterPro"/>
</dbReference>
<dbReference type="Pfam" id="PF05866">
    <property type="entry name" value="RusA"/>
    <property type="match status" value="1"/>
</dbReference>
<dbReference type="Proteomes" id="UP000394254">
    <property type="component" value="Segment"/>
</dbReference>
<dbReference type="Gene3D" id="3.30.1330.70">
    <property type="entry name" value="Holliday junction resolvase RusA"/>
    <property type="match status" value="1"/>
</dbReference>
<sequence length="152" mass="16520">MRARQVGFWVAGVPIPQGSKRIGRNPATKRPILLDDNDKVLHPWRDLVAAEARRAVGGDPAMDGPLGVDLTFYMPRPAGHYKQDGTLRASAPALWAAVKPDADKLERAIFDGLTAGGLWVDDARAVICRKSKQYAELPHQAGVFVAVWEVAA</sequence>
<reference evidence="1 2" key="1">
    <citation type="submission" date="2019-09" db="EMBL/GenBank/DDBJ databases">
        <authorList>
            <person name="Barrows A.R."/>
            <person name="Franco J.W."/>
            <person name="Javier C.J."/>
            <person name="Lucero K.A."/>
            <person name="Madrid E.R."/>
            <person name="Margerin I.A.R."/>
            <person name="Moore C.L."/>
            <person name="Neustel K.S."/>
            <person name="Ornellas N.W."/>
            <person name="Oshiro K."/>
            <person name="Severson C.G."/>
            <person name="Vavra L.H."/>
            <person name="Wilcer A."/>
            <person name="Donachie S.P."/>
            <person name="Reed F.A."/>
            <person name="Palecanda S."/>
            <person name="Chong R.A."/>
            <person name="Porter M.L."/>
            <person name="Washington J.M."/>
            <person name="Garlena R.A."/>
            <person name="Russell D.A."/>
            <person name="Pope W.H."/>
            <person name="Jacobs-Sera D."/>
            <person name="Hatfull G.F."/>
        </authorList>
    </citation>
    <scope>NUCLEOTIDE SEQUENCE [LARGE SCALE GENOMIC DNA]</scope>
</reference>
<dbReference type="InterPro" id="IPR036614">
    <property type="entry name" value="RusA-like_sf"/>
</dbReference>